<evidence type="ECO:0000256" key="9">
    <source>
        <dbReference type="PIRSR" id="PIRSR005700-1"/>
    </source>
</evidence>
<dbReference type="PANTHER" id="PTHR10363">
    <property type="entry name" value="BLEOMYCIN HYDROLASE"/>
    <property type="match status" value="1"/>
</dbReference>
<keyword evidence="11" id="KW-1185">Reference proteome</keyword>
<dbReference type="PANTHER" id="PTHR10363:SF2">
    <property type="entry name" value="BLEOMYCIN HYDROLASE"/>
    <property type="match status" value="1"/>
</dbReference>
<dbReference type="GO" id="GO:0006508">
    <property type="term" value="P:proteolysis"/>
    <property type="evidence" value="ECO:0007669"/>
    <property type="project" value="UniProtKB-KW"/>
</dbReference>
<dbReference type="GO" id="GO:0043418">
    <property type="term" value="P:homocysteine catabolic process"/>
    <property type="evidence" value="ECO:0007669"/>
    <property type="project" value="TreeGrafter"/>
</dbReference>
<dbReference type="GO" id="GO:0004197">
    <property type="term" value="F:cysteine-type endopeptidase activity"/>
    <property type="evidence" value="ECO:0007669"/>
    <property type="project" value="UniProtKB-EC"/>
</dbReference>
<gene>
    <name evidence="10" type="ORF">RSE6_11765</name>
</gene>
<dbReference type="Proteomes" id="UP000177625">
    <property type="component" value="Unassembled WGS sequence"/>
</dbReference>
<evidence type="ECO:0000256" key="6">
    <source>
        <dbReference type="ARBA" id="ARBA00025347"/>
    </source>
</evidence>
<dbReference type="SUPFAM" id="SSF54001">
    <property type="entry name" value="Cysteine proteinases"/>
    <property type="match status" value="1"/>
</dbReference>
<dbReference type="EC" id="3.4.22.40" evidence="8"/>
<evidence type="ECO:0000256" key="7">
    <source>
        <dbReference type="ARBA" id="ARBA00026080"/>
    </source>
</evidence>
<dbReference type="GO" id="GO:0009636">
    <property type="term" value="P:response to toxic substance"/>
    <property type="evidence" value="ECO:0007669"/>
    <property type="project" value="TreeGrafter"/>
</dbReference>
<keyword evidence="2 8" id="KW-0963">Cytoplasm</keyword>
<dbReference type="InterPro" id="IPR000169">
    <property type="entry name" value="Pept_cys_AS"/>
</dbReference>
<comment type="function">
    <text evidence="6">The normal physiological role of the enzyme is unknown, but it is not essential for the viability of yeast cells. Has aminopeptidase activity, shortening substrate peptides sequentially by 1 amino acid. Has bleomycin hydrolase activity, which can protect the cell from the toxic effects of bleomycin. Has homocysteine-thiolactonase activity, protecting the cell against homocysteine toxicity. Acts as a repressor in the GAL4 regulatory system, but this does not require either the peptidase or nucleic acid-binding activities.</text>
</comment>
<dbReference type="AlphaFoldDB" id="A0A1E1MPQ6"/>
<dbReference type="Pfam" id="PF03051">
    <property type="entry name" value="Peptidase_C1_2"/>
    <property type="match status" value="1"/>
</dbReference>
<proteinExistence type="inferred from homology"/>
<reference evidence="11" key="1">
    <citation type="submission" date="2016-03" db="EMBL/GenBank/DDBJ databases">
        <authorList>
            <person name="Guldener U."/>
        </authorList>
    </citation>
    <scope>NUCLEOTIDE SEQUENCE [LARGE SCALE GENOMIC DNA]</scope>
</reference>
<dbReference type="InterPro" id="IPR038765">
    <property type="entry name" value="Papain-like_cys_pep_sf"/>
</dbReference>
<evidence type="ECO:0000256" key="4">
    <source>
        <dbReference type="ARBA" id="ARBA00022801"/>
    </source>
</evidence>
<dbReference type="CDD" id="cd00585">
    <property type="entry name" value="Peptidase_C1B"/>
    <property type="match status" value="1"/>
</dbReference>
<comment type="subcellular location">
    <subcellularLocation>
        <location evidence="8">Mitochondrion</location>
    </subcellularLocation>
    <subcellularLocation>
        <location evidence="8">Cytoplasm</location>
    </subcellularLocation>
</comment>
<dbReference type="FunFam" id="3.90.70.10:FF:000021">
    <property type="entry name" value="Bleomycin hydrolase"/>
    <property type="match status" value="1"/>
</dbReference>
<dbReference type="Gene3D" id="3.90.70.10">
    <property type="entry name" value="Cysteine proteinases"/>
    <property type="match status" value="1"/>
</dbReference>
<dbReference type="GO" id="GO:0005739">
    <property type="term" value="C:mitochondrion"/>
    <property type="evidence" value="ECO:0007669"/>
    <property type="project" value="UniProtKB-SubCell"/>
</dbReference>
<evidence type="ECO:0000313" key="10">
    <source>
        <dbReference type="EMBL" id="CZT50725.1"/>
    </source>
</evidence>
<evidence type="ECO:0000256" key="5">
    <source>
        <dbReference type="ARBA" id="ARBA00022807"/>
    </source>
</evidence>
<keyword evidence="4 8" id="KW-0378">Hydrolase</keyword>
<comment type="catalytic activity">
    <reaction evidence="1 8">
        <text>Inactivates bleomycin B2 (a cytotoxic glycometallopeptide) by hydrolysis of a carboxyamide bond of beta-aminoalanine, but also shows general aminopeptidase activity. The specificity varies somewhat with source, but amino acid arylamides of Met, Leu and Ala are preferred.</text>
        <dbReference type="EC" id="3.4.22.40"/>
    </reaction>
</comment>
<accession>A0A1E1MPQ6</accession>
<dbReference type="EMBL" id="FJVC01000441">
    <property type="protein sequence ID" value="CZT50725.1"/>
    <property type="molecule type" value="Genomic_DNA"/>
</dbReference>
<feature type="active site" evidence="9">
    <location>
        <position position="446"/>
    </location>
</feature>
<dbReference type="GO" id="GO:0070005">
    <property type="term" value="F:cysteine-type aminopeptidase activity"/>
    <property type="evidence" value="ECO:0007669"/>
    <property type="project" value="InterPro"/>
</dbReference>
<name>A0A1E1MPQ6_RHYSE</name>
<organism evidence="10 11">
    <name type="scientific">Rhynchosporium secalis</name>
    <name type="common">Barley scald fungus</name>
    <dbReference type="NCBI Taxonomy" id="38038"/>
    <lineage>
        <taxon>Eukaryota</taxon>
        <taxon>Fungi</taxon>
        <taxon>Dikarya</taxon>
        <taxon>Ascomycota</taxon>
        <taxon>Pezizomycotina</taxon>
        <taxon>Leotiomycetes</taxon>
        <taxon>Helotiales</taxon>
        <taxon>Ploettnerulaceae</taxon>
        <taxon>Rhynchosporium</taxon>
    </lineage>
</organism>
<evidence type="ECO:0000256" key="2">
    <source>
        <dbReference type="ARBA" id="ARBA00022490"/>
    </source>
</evidence>
<evidence type="ECO:0000313" key="11">
    <source>
        <dbReference type="Proteomes" id="UP000177625"/>
    </source>
</evidence>
<evidence type="ECO:0000256" key="3">
    <source>
        <dbReference type="ARBA" id="ARBA00022670"/>
    </source>
</evidence>
<comment type="function">
    <text evidence="8">Has aminopeptidase activity, shortening substrate peptides sequentially by 1 amino acid. Has bleomycin hydrolase activity, which can protect the cell from the toxic effects of bleomycin. Has homocysteine-thiolactonase activity, protecting the cell against homocysteine toxicity.</text>
</comment>
<dbReference type="InterPro" id="IPR004134">
    <property type="entry name" value="Peptidase_C1B"/>
</dbReference>
<keyword evidence="3 8" id="KW-0645">Protease</keyword>
<feature type="active site" evidence="9">
    <location>
        <position position="425"/>
    </location>
</feature>
<evidence type="ECO:0000256" key="1">
    <source>
        <dbReference type="ARBA" id="ARBA00000423"/>
    </source>
</evidence>
<sequence>MGANQSRATLPNEKLVFERLRTMEIKEQSDDYIQIDEKALAGSSRGKIEAPWTAVSISEVQQWEHEILQDSKNRLALSALSAADPKTVLTSRATTIKDLQIFNIKIPFEGAPITNQRQSGRCWIFASTNVFRVALMKRHNLDKFELSQAYLFFYDKLEKANFFLEQVLDTAGEEFDSRTVQTLLQSPVSDGGQWDMVYNLVHKYGLVPQVLYPDSFNASASGAINQLITTKLREDALQLRALATSGTKSTKDITAIKEKMVREIHLILTLTLGPPPAPNAEFTWNYLDKHGAAHELRTTPVAFYKELSSPKSIRITNSAVHDMFSLVNDPRNEYNSLLSVDRLGNIVGGRGITYVNVTMDVMKTACIKMLQAGLPIFFGSDVGKYSNTRSGIMDLSLIDYELGFNVRLGMSKAQRLMVGESAMTHAMVLTAVHVEDGKSVRWRVQNSWGAAAGTEGWFVMSDAWMDQFVYQAVVEPRFVSKEITDVLNTKPTVLPLWDPMGALA</sequence>
<feature type="active site" evidence="9">
    <location>
        <position position="122"/>
    </location>
</feature>
<dbReference type="PIRSF" id="PIRSF005700">
    <property type="entry name" value="PepC"/>
    <property type="match status" value="1"/>
</dbReference>
<comment type="subunit">
    <text evidence="7">Homohexamer. Binds to nucleic acids. Binds single-stranded DNA and RNA with higher affinity than double-stranded DNA.</text>
</comment>
<dbReference type="PROSITE" id="PS00139">
    <property type="entry name" value="THIOL_PROTEASE_CYS"/>
    <property type="match status" value="1"/>
</dbReference>
<evidence type="ECO:0000256" key="8">
    <source>
        <dbReference type="PIRNR" id="PIRNR005700"/>
    </source>
</evidence>
<keyword evidence="5 8" id="KW-0788">Thiol protease</keyword>
<keyword evidence="8" id="KW-0496">Mitochondrion</keyword>
<comment type="similarity">
    <text evidence="8">Belongs to the peptidase C1 family.</text>
</comment>
<protein>
    <recommendedName>
        <fullName evidence="8">Cysteine proteinase 1, mitochondrial</fullName>
        <ecNumber evidence="8">3.4.22.40</ecNumber>
    </recommendedName>
</protein>